<comment type="caution">
    <text evidence="1">The sequence shown here is derived from an EMBL/GenBank/DDBJ whole genome shotgun (WGS) entry which is preliminary data.</text>
</comment>
<name>A0AA38GBE9_TAXCH</name>
<feature type="non-terminal residue" evidence="1">
    <location>
        <position position="1"/>
    </location>
</feature>
<proteinExistence type="predicted"/>
<feature type="non-terminal residue" evidence="1">
    <location>
        <position position="62"/>
    </location>
</feature>
<evidence type="ECO:0000313" key="2">
    <source>
        <dbReference type="Proteomes" id="UP000824469"/>
    </source>
</evidence>
<organism evidence="1 2">
    <name type="scientific">Taxus chinensis</name>
    <name type="common">Chinese yew</name>
    <name type="synonym">Taxus wallichiana var. chinensis</name>
    <dbReference type="NCBI Taxonomy" id="29808"/>
    <lineage>
        <taxon>Eukaryota</taxon>
        <taxon>Viridiplantae</taxon>
        <taxon>Streptophyta</taxon>
        <taxon>Embryophyta</taxon>
        <taxon>Tracheophyta</taxon>
        <taxon>Spermatophyta</taxon>
        <taxon>Pinopsida</taxon>
        <taxon>Pinidae</taxon>
        <taxon>Conifers II</taxon>
        <taxon>Cupressales</taxon>
        <taxon>Taxaceae</taxon>
        <taxon>Taxus</taxon>
    </lineage>
</organism>
<sequence>IPSDPAPERRQLVESRWARTRRVALDSSTAAWGRGRPRFGDHVCRFSASSHPCTSQLSRVQG</sequence>
<keyword evidence="2" id="KW-1185">Reference proteome</keyword>
<dbReference type="EMBL" id="JAHRHJ020000004">
    <property type="protein sequence ID" value="KAH9318443.1"/>
    <property type="molecule type" value="Genomic_DNA"/>
</dbReference>
<protein>
    <submittedName>
        <fullName evidence="1">Uncharacterized protein</fullName>
    </submittedName>
</protein>
<gene>
    <name evidence="1" type="ORF">KI387_020212</name>
</gene>
<dbReference type="Proteomes" id="UP000824469">
    <property type="component" value="Unassembled WGS sequence"/>
</dbReference>
<dbReference type="AlphaFoldDB" id="A0AA38GBE9"/>
<accession>A0AA38GBE9</accession>
<reference evidence="1 2" key="1">
    <citation type="journal article" date="2021" name="Nat. Plants">
        <title>The Taxus genome provides insights into paclitaxel biosynthesis.</title>
        <authorList>
            <person name="Xiong X."/>
            <person name="Gou J."/>
            <person name="Liao Q."/>
            <person name="Li Y."/>
            <person name="Zhou Q."/>
            <person name="Bi G."/>
            <person name="Li C."/>
            <person name="Du R."/>
            <person name="Wang X."/>
            <person name="Sun T."/>
            <person name="Guo L."/>
            <person name="Liang H."/>
            <person name="Lu P."/>
            <person name="Wu Y."/>
            <person name="Zhang Z."/>
            <person name="Ro D.K."/>
            <person name="Shang Y."/>
            <person name="Huang S."/>
            <person name="Yan J."/>
        </authorList>
    </citation>
    <scope>NUCLEOTIDE SEQUENCE [LARGE SCALE GENOMIC DNA]</scope>
    <source>
        <strain evidence="1">Ta-2019</strain>
    </source>
</reference>
<evidence type="ECO:0000313" key="1">
    <source>
        <dbReference type="EMBL" id="KAH9318443.1"/>
    </source>
</evidence>